<dbReference type="PANTHER" id="PTHR20959">
    <property type="entry name" value="TRANSPORT AND GOLGI ORGANIZATION PROTEIN 6 FAMILY MEMBER"/>
    <property type="match status" value="1"/>
</dbReference>
<dbReference type="OrthoDB" id="39591at2759"/>
<keyword evidence="2" id="KW-1185">Reference proteome</keyword>
<sequence length="293" mass="31003">MAAQLLRQDGVRCMVAAALGFQDDHLGSASRDGGNAQLEAFEKIAQLLSSPPKGMPLQIFLGCIIPQMLQMLSDLPTAPLQHKASSVAPPQDSTSGLLHSPSLQPRIQVPDSHARAIVFALCALHRRHQLQFSSALQGYIWLPFQPSRTASRSQSTTAVPNAKGDLVVHSLHVSCAVRLIHAIISSAPPEPAFISSLLQPVFTQLFTCWSCLHGPGNMVGEVAVDGGMKVILANLLGTYLKLGEASALASLLGANPDGLLIRARDGVGEETLDGDAFHWASAADGLEIRSGCV</sequence>
<dbReference type="EMBL" id="CCYA01000065">
    <property type="protein sequence ID" value="CEH11928.1"/>
    <property type="molecule type" value="Genomic_DNA"/>
</dbReference>
<reference evidence="1 2" key="1">
    <citation type="submission" date="2014-09" db="EMBL/GenBank/DDBJ databases">
        <authorList>
            <person name="Magalhaes I.L.F."/>
            <person name="Oliveira U."/>
            <person name="Santos F.R."/>
            <person name="Vidigal T.H.D.A."/>
            <person name="Brescovit A.D."/>
            <person name="Santos A.J."/>
        </authorList>
    </citation>
    <scope>NUCLEOTIDE SEQUENCE [LARGE SCALE GENOMIC DNA]</scope>
</reference>
<dbReference type="Proteomes" id="UP000054845">
    <property type="component" value="Unassembled WGS sequence"/>
</dbReference>
<name>A0A0P1B8S7_9BASI</name>
<protein>
    <submittedName>
        <fullName evidence="1">Uncharacterized protein</fullName>
    </submittedName>
</protein>
<dbReference type="PANTHER" id="PTHR20959:SF1">
    <property type="entry name" value="TRANSPORT AND GOLGI ORGANIZATION PROTEIN 6 HOMOLOG"/>
    <property type="match status" value="1"/>
</dbReference>
<dbReference type="InterPro" id="IPR039600">
    <property type="entry name" value="TANGO6/Rtp1"/>
</dbReference>
<proteinExistence type="predicted"/>
<accession>A0A0P1B8S7</accession>
<organism evidence="1 2">
    <name type="scientific">Ceraceosorus bombacis</name>
    <dbReference type="NCBI Taxonomy" id="401625"/>
    <lineage>
        <taxon>Eukaryota</taxon>
        <taxon>Fungi</taxon>
        <taxon>Dikarya</taxon>
        <taxon>Basidiomycota</taxon>
        <taxon>Ustilaginomycotina</taxon>
        <taxon>Exobasidiomycetes</taxon>
        <taxon>Ceraceosorales</taxon>
        <taxon>Ceraceosoraceae</taxon>
        <taxon>Ceraceosorus</taxon>
    </lineage>
</organism>
<dbReference type="AlphaFoldDB" id="A0A0P1B8S7"/>
<evidence type="ECO:0000313" key="1">
    <source>
        <dbReference type="EMBL" id="CEH11928.1"/>
    </source>
</evidence>
<dbReference type="GO" id="GO:0009306">
    <property type="term" value="P:protein secretion"/>
    <property type="evidence" value="ECO:0007669"/>
    <property type="project" value="TreeGrafter"/>
</dbReference>
<evidence type="ECO:0000313" key="2">
    <source>
        <dbReference type="Proteomes" id="UP000054845"/>
    </source>
</evidence>